<evidence type="ECO:0000313" key="10">
    <source>
        <dbReference type="Ensembl" id="ENSCCRP00010083685.1"/>
    </source>
</evidence>
<feature type="region of interest" description="Disordered" evidence="8">
    <location>
        <begin position="1"/>
        <end position="20"/>
    </location>
</feature>
<dbReference type="Pfam" id="PF02755">
    <property type="entry name" value="RPEL"/>
    <property type="match status" value="2"/>
</dbReference>
<feature type="region of interest" description="Disordered" evidence="8">
    <location>
        <begin position="233"/>
        <end position="277"/>
    </location>
</feature>
<evidence type="ECO:0000256" key="8">
    <source>
        <dbReference type="SAM" id="MobiDB-lite"/>
    </source>
</evidence>
<dbReference type="Gene3D" id="6.10.140.2040">
    <property type="match status" value="1"/>
</dbReference>
<dbReference type="Gene3D" id="6.10.150.10">
    <property type="match status" value="1"/>
</dbReference>
<evidence type="ECO:0000256" key="7">
    <source>
        <dbReference type="PROSITE-ProRule" id="PRU00401"/>
    </source>
</evidence>
<dbReference type="Gene3D" id="1.10.720.30">
    <property type="entry name" value="SAP domain"/>
    <property type="match status" value="1"/>
</dbReference>
<dbReference type="PROSITE" id="PS50800">
    <property type="entry name" value="SAP"/>
    <property type="match status" value="1"/>
</dbReference>
<dbReference type="GO" id="GO:0005634">
    <property type="term" value="C:nucleus"/>
    <property type="evidence" value="ECO:0007669"/>
    <property type="project" value="UniProtKB-SubCell"/>
</dbReference>
<dbReference type="InterPro" id="IPR036361">
    <property type="entry name" value="SAP_dom_sf"/>
</dbReference>
<evidence type="ECO:0000313" key="11">
    <source>
        <dbReference type="Proteomes" id="UP000694427"/>
    </source>
</evidence>
<dbReference type="GO" id="GO:0051145">
    <property type="term" value="P:smooth muscle cell differentiation"/>
    <property type="evidence" value="ECO:0007669"/>
    <property type="project" value="TreeGrafter"/>
</dbReference>
<reference evidence="10" key="1">
    <citation type="submission" date="2025-08" db="UniProtKB">
        <authorList>
            <consortium name="Ensembl"/>
        </authorList>
    </citation>
    <scope>IDENTIFICATION</scope>
</reference>
<keyword evidence="4" id="KW-0175">Coiled coil</keyword>
<name>A0A8C1N0R2_CYPCA</name>
<dbReference type="PROSITE" id="PS51073">
    <property type="entry name" value="RPEL"/>
    <property type="match status" value="3"/>
</dbReference>
<dbReference type="PANTHER" id="PTHR22793">
    <property type="entry name" value="MYOCARDIN-RELATED TRANSCRIPTION FACTOR-RELATED"/>
    <property type="match status" value="1"/>
</dbReference>
<feature type="compositionally biased region" description="Basic and acidic residues" evidence="8">
    <location>
        <begin position="241"/>
        <end position="255"/>
    </location>
</feature>
<feature type="region of interest" description="Disordered" evidence="8">
    <location>
        <begin position="639"/>
        <end position="684"/>
    </location>
</feature>
<dbReference type="GO" id="GO:0003713">
    <property type="term" value="F:transcription coactivator activity"/>
    <property type="evidence" value="ECO:0007669"/>
    <property type="project" value="UniProtKB-ARBA"/>
</dbReference>
<evidence type="ECO:0000256" key="2">
    <source>
        <dbReference type="ARBA" id="ARBA00022737"/>
    </source>
</evidence>
<feature type="region of interest" description="Disordered" evidence="8">
    <location>
        <begin position="175"/>
        <end position="208"/>
    </location>
</feature>
<comment type="subcellular location">
    <subcellularLocation>
        <location evidence="1">Nucleus</location>
    </subcellularLocation>
</comment>
<evidence type="ECO:0000259" key="9">
    <source>
        <dbReference type="PROSITE" id="PS50800"/>
    </source>
</evidence>
<dbReference type="PANTHER" id="PTHR22793:SF5">
    <property type="entry name" value="MYOCARDIN-RELATED TRANSCRIPTION FACTOR B"/>
    <property type="match status" value="1"/>
</dbReference>
<feature type="region of interest" description="Disordered" evidence="8">
    <location>
        <begin position="518"/>
        <end position="566"/>
    </location>
</feature>
<feature type="domain" description="SAP" evidence="9">
    <location>
        <begin position="369"/>
        <end position="403"/>
    </location>
</feature>
<dbReference type="Proteomes" id="UP000694427">
    <property type="component" value="Unplaced"/>
</dbReference>
<evidence type="ECO:0000256" key="4">
    <source>
        <dbReference type="ARBA" id="ARBA00023054"/>
    </source>
</evidence>
<evidence type="ECO:0000256" key="5">
    <source>
        <dbReference type="ARBA" id="ARBA00023163"/>
    </source>
</evidence>
<dbReference type="InterPro" id="IPR043451">
    <property type="entry name" value="Myocardin-like"/>
</dbReference>
<feature type="repeat" description="RPEL" evidence="7">
    <location>
        <begin position="139"/>
        <end position="164"/>
    </location>
</feature>
<dbReference type="SMART" id="SM00707">
    <property type="entry name" value="RPEL"/>
    <property type="match status" value="3"/>
</dbReference>
<feature type="repeat" description="RPEL" evidence="7">
    <location>
        <begin position="95"/>
        <end position="120"/>
    </location>
</feature>
<dbReference type="AlphaFoldDB" id="A0A8C1N0R2"/>
<keyword evidence="2" id="KW-0677">Repeat</keyword>
<evidence type="ECO:0000256" key="6">
    <source>
        <dbReference type="ARBA" id="ARBA00023242"/>
    </source>
</evidence>
<dbReference type="InterPro" id="IPR003034">
    <property type="entry name" value="SAP_dom"/>
</dbReference>
<keyword evidence="11" id="KW-1185">Reference proteome</keyword>
<dbReference type="GO" id="GO:0045944">
    <property type="term" value="P:positive regulation of transcription by RNA polymerase II"/>
    <property type="evidence" value="ECO:0007669"/>
    <property type="project" value="TreeGrafter"/>
</dbReference>
<accession>A0A8C1N0R2</accession>
<proteinExistence type="predicted"/>
<dbReference type="FunFam" id="1.10.720.30:FF:000002">
    <property type="entry name" value="Myocardin related transcription factor A"/>
    <property type="match status" value="1"/>
</dbReference>
<evidence type="ECO:0000256" key="3">
    <source>
        <dbReference type="ARBA" id="ARBA00023015"/>
    </source>
</evidence>
<protein>
    <submittedName>
        <fullName evidence="10">Myocardin related transcription factor Bb</fullName>
    </submittedName>
</protein>
<dbReference type="SMART" id="SM00513">
    <property type="entry name" value="SAP"/>
    <property type="match status" value="1"/>
</dbReference>
<reference evidence="10" key="2">
    <citation type="submission" date="2025-09" db="UniProtKB">
        <authorList>
            <consortium name="Ensembl"/>
        </authorList>
    </citation>
    <scope>IDENTIFICATION</scope>
</reference>
<keyword evidence="6" id="KW-0539">Nucleus</keyword>
<dbReference type="Ensembl" id="ENSCCRT00010092825.1">
    <property type="protein sequence ID" value="ENSCCRP00010083685.1"/>
    <property type="gene ID" value="ENSCCRG00010036558.1"/>
</dbReference>
<evidence type="ECO:0000256" key="1">
    <source>
        <dbReference type="ARBA" id="ARBA00004123"/>
    </source>
</evidence>
<dbReference type="Pfam" id="PF02037">
    <property type="entry name" value="SAP"/>
    <property type="match status" value="1"/>
</dbReference>
<feature type="compositionally biased region" description="Polar residues" evidence="8">
    <location>
        <begin position="543"/>
        <end position="560"/>
    </location>
</feature>
<feature type="repeat" description="RPEL" evidence="7">
    <location>
        <begin position="51"/>
        <end position="76"/>
    </location>
</feature>
<keyword evidence="3" id="KW-0805">Transcription regulation</keyword>
<organism evidence="10 11">
    <name type="scientific">Cyprinus carpio</name>
    <name type="common">Common carp</name>
    <dbReference type="NCBI Taxonomy" id="7962"/>
    <lineage>
        <taxon>Eukaryota</taxon>
        <taxon>Metazoa</taxon>
        <taxon>Chordata</taxon>
        <taxon>Craniata</taxon>
        <taxon>Vertebrata</taxon>
        <taxon>Euteleostomi</taxon>
        <taxon>Actinopterygii</taxon>
        <taxon>Neopterygii</taxon>
        <taxon>Teleostei</taxon>
        <taxon>Ostariophysi</taxon>
        <taxon>Cypriniformes</taxon>
        <taxon>Cyprinidae</taxon>
        <taxon>Cyprininae</taxon>
        <taxon>Cyprinus</taxon>
    </lineage>
</organism>
<dbReference type="SUPFAM" id="SSF68906">
    <property type="entry name" value="SAP domain"/>
    <property type="match status" value="1"/>
</dbReference>
<feature type="compositionally biased region" description="Polar residues" evidence="8">
    <location>
        <begin position="644"/>
        <end position="655"/>
    </location>
</feature>
<dbReference type="InterPro" id="IPR004018">
    <property type="entry name" value="RPEL_repeat"/>
</dbReference>
<keyword evidence="5" id="KW-0804">Transcription</keyword>
<sequence length="871" mass="96813">MEPQESLGVEGDSGMLGVLVPSPQSEAVTHDLEELSLQPTQNLPPIKERKNVLQLRLQQRRTREQLADQGIMPPLKTPGAFHGQLRSLERARTENFLKHKIRSRPNRAELVRMHILQETHAEPSLQATQMKLKRARLADDLNEKIAQRPGPMELVEKNILPVDIELDVYNFNEDSSEALSPEQPASHESQGSACSPVEARLPDPSSVLPPTGSKLQVSILTHFLFSSSALVSMQQSQPKQSSDKSRSKKSKEPKPRIKKLKYHQYIPPDQKQEPNEAPMDSAYARLLQQQQQFLQLQILSQQQQHYNYQTILPAPLKPVAESQSSCPNITLSTSPSLPAPIVVSLLNAAPSRPNNTVTGRKTVSLPTKLDEMKVAELKMELKLRGLPVSGTKTDLIERLKAHQESSQSATTMDTKAPLLPDIMSTTPPISPEQSEASNLSMEDCRDSPTKALCMLSPAHPPAGTSPLKPTAEDMTMDIKVSEKDQRLHEKERQIEELMRKLEQEQRLVEELKMQLEVEKRSQQGGGQQPEPNPSVQVKEENGAAQSCNSKQSPLPQTTGVKQEEPHAQLHHAPIQQFYINTQQVPQLLHQKTLKKTLINTQPIVLGLKLPSCCLQALPMCGSSSSGFEYRQNQNQPMADMPQCFLSSSPRHTNGPINKVRQADFSPSTFPNHHSPKSKDPPRYEEAVKQTRGLQATMQVPTATSQHMDDLFDVLIESGEISPLSRQDPSLDKLLPVTANITTLPINTVLSRPPPQIHVARTPNQTQAPPSSLVALASDNQLEALLEDAEPRTLRLMEELKNQLLERPHSPMDTSDLTFTDTPPSALPLHDAGLDNMEWLDLTNPGRAGICSPTAVFSSDFLDSTDLQLHWD</sequence>